<feature type="domain" description="DNA-directed DNA polymerase family B multifunctional" evidence="8">
    <location>
        <begin position="582"/>
        <end position="719"/>
    </location>
</feature>
<accession>A0A2P4P5H3</accession>
<dbReference type="GO" id="GO:0000166">
    <property type="term" value="F:nucleotide binding"/>
    <property type="evidence" value="ECO:0007669"/>
    <property type="project" value="InterPro"/>
</dbReference>
<dbReference type="Gene3D" id="1.10.287.690">
    <property type="entry name" value="Helix hairpin bin"/>
    <property type="match status" value="1"/>
</dbReference>
<keyword evidence="4 7" id="KW-0239">DNA-directed DNA polymerase</keyword>
<dbReference type="InterPro" id="IPR006172">
    <property type="entry name" value="DNA-dir_DNA_pol_B"/>
</dbReference>
<dbReference type="InterPro" id="IPR023211">
    <property type="entry name" value="DNA_pol_palm_dom_sf"/>
</dbReference>
<evidence type="ECO:0000256" key="5">
    <source>
        <dbReference type="ARBA" id="ARBA00023125"/>
    </source>
</evidence>
<dbReference type="Gene3D" id="3.30.342.10">
    <property type="entry name" value="DNA Polymerase, chain B, domain 1"/>
    <property type="match status" value="1"/>
</dbReference>
<dbReference type="Gene3D" id="3.90.1600.10">
    <property type="entry name" value="Palm domain of DNA polymerase"/>
    <property type="match status" value="1"/>
</dbReference>
<evidence type="ECO:0000256" key="6">
    <source>
        <dbReference type="ARBA" id="ARBA00049244"/>
    </source>
</evidence>
<evidence type="ECO:0000313" key="10">
    <source>
        <dbReference type="EMBL" id="POG60624.1"/>
    </source>
</evidence>
<reference evidence="10 11" key="2">
    <citation type="journal article" date="2018" name="New Phytol.">
        <title>High intraspecific genome diversity in the model arbuscular mycorrhizal symbiont Rhizophagus irregularis.</title>
        <authorList>
            <person name="Chen E.C.H."/>
            <person name="Morin E."/>
            <person name="Beaudet D."/>
            <person name="Noel J."/>
            <person name="Yildirir G."/>
            <person name="Ndikumana S."/>
            <person name="Charron P."/>
            <person name="St-Onge C."/>
            <person name="Giorgi J."/>
            <person name="Kruger M."/>
            <person name="Marton T."/>
            <person name="Ropars J."/>
            <person name="Grigoriev I.V."/>
            <person name="Hainaut M."/>
            <person name="Henrissat B."/>
            <person name="Roux C."/>
            <person name="Martin F."/>
            <person name="Corradi N."/>
        </authorList>
    </citation>
    <scope>NUCLEOTIDE SEQUENCE [LARGE SCALE GENOMIC DNA]</scope>
    <source>
        <strain evidence="10 11">DAOM 197198</strain>
    </source>
</reference>
<dbReference type="SMART" id="SM00486">
    <property type="entry name" value="POLBc"/>
    <property type="match status" value="1"/>
</dbReference>
<dbReference type="Gene3D" id="1.10.132.60">
    <property type="entry name" value="DNA polymerase family B, C-terminal domain"/>
    <property type="match status" value="1"/>
</dbReference>
<dbReference type="AlphaFoldDB" id="A0A2P4P5H3"/>
<name>A0A2P4P5H3_RHIID</name>
<comment type="similarity">
    <text evidence="1 7">Belongs to the DNA polymerase type-B family.</text>
</comment>
<dbReference type="Pfam" id="PF03104">
    <property type="entry name" value="DNA_pol_B_exo1"/>
    <property type="match status" value="1"/>
</dbReference>
<dbReference type="PRINTS" id="PR00106">
    <property type="entry name" value="DNAPOLB"/>
</dbReference>
<proteinExistence type="inferred from homology"/>
<dbReference type="InterPro" id="IPR043502">
    <property type="entry name" value="DNA/RNA_pol_sf"/>
</dbReference>
<dbReference type="InterPro" id="IPR036397">
    <property type="entry name" value="RNaseH_sf"/>
</dbReference>
<dbReference type="Pfam" id="PF00136">
    <property type="entry name" value="DNA_pol_B"/>
    <property type="match status" value="2"/>
</dbReference>
<feature type="domain" description="DNA-directed DNA polymerase family B exonuclease" evidence="9">
    <location>
        <begin position="260"/>
        <end position="377"/>
    </location>
</feature>
<evidence type="ECO:0000259" key="8">
    <source>
        <dbReference type="Pfam" id="PF00136"/>
    </source>
</evidence>
<evidence type="ECO:0000313" key="11">
    <source>
        <dbReference type="Proteomes" id="UP000018888"/>
    </source>
</evidence>
<keyword evidence="3 7" id="KW-0548">Nucleotidyltransferase</keyword>
<dbReference type="EC" id="2.7.7.7" evidence="7"/>
<keyword evidence="5 7" id="KW-0238">DNA-binding</keyword>
<dbReference type="GO" id="GO:0003887">
    <property type="term" value="F:DNA-directed DNA polymerase activity"/>
    <property type="evidence" value="ECO:0007669"/>
    <property type="project" value="UniProtKB-KW"/>
</dbReference>
<dbReference type="Gene3D" id="3.30.420.10">
    <property type="entry name" value="Ribonuclease H-like superfamily/Ribonuclease H"/>
    <property type="match status" value="1"/>
</dbReference>
<dbReference type="InterPro" id="IPR006134">
    <property type="entry name" value="DNA-dir_DNA_pol_B_multi_dom"/>
</dbReference>
<dbReference type="VEuPathDB" id="FungiDB:RhiirFUN_019696"/>
<dbReference type="SUPFAM" id="SSF56672">
    <property type="entry name" value="DNA/RNA polymerases"/>
    <property type="match status" value="1"/>
</dbReference>
<dbReference type="PANTHER" id="PTHR10322">
    <property type="entry name" value="DNA POLYMERASE CATALYTIC SUBUNIT"/>
    <property type="match status" value="1"/>
</dbReference>
<feature type="domain" description="DNA-directed DNA polymerase family B multifunctional" evidence="8">
    <location>
        <begin position="723"/>
        <end position="1057"/>
    </location>
</feature>
<dbReference type="EMBL" id="AUPC02000379">
    <property type="protein sequence ID" value="POG60624.1"/>
    <property type="molecule type" value="Genomic_DNA"/>
</dbReference>
<organism evidence="10 11">
    <name type="scientific">Rhizophagus irregularis (strain DAOM 181602 / DAOM 197198 / MUCL 43194)</name>
    <name type="common">Arbuscular mycorrhizal fungus</name>
    <name type="synonym">Glomus intraradices</name>
    <dbReference type="NCBI Taxonomy" id="747089"/>
    <lineage>
        <taxon>Eukaryota</taxon>
        <taxon>Fungi</taxon>
        <taxon>Fungi incertae sedis</taxon>
        <taxon>Mucoromycota</taxon>
        <taxon>Glomeromycotina</taxon>
        <taxon>Glomeromycetes</taxon>
        <taxon>Glomerales</taxon>
        <taxon>Glomeraceae</taxon>
        <taxon>Rhizophagus</taxon>
    </lineage>
</organism>
<keyword evidence="2 7" id="KW-0808">Transferase</keyword>
<comment type="catalytic activity">
    <reaction evidence="6 7">
        <text>DNA(n) + a 2'-deoxyribonucleoside 5'-triphosphate = DNA(n+1) + diphosphate</text>
        <dbReference type="Rhea" id="RHEA:22508"/>
        <dbReference type="Rhea" id="RHEA-COMP:17339"/>
        <dbReference type="Rhea" id="RHEA-COMP:17340"/>
        <dbReference type="ChEBI" id="CHEBI:33019"/>
        <dbReference type="ChEBI" id="CHEBI:61560"/>
        <dbReference type="ChEBI" id="CHEBI:173112"/>
        <dbReference type="EC" id="2.7.7.7"/>
    </reaction>
</comment>
<evidence type="ECO:0000256" key="2">
    <source>
        <dbReference type="ARBA" id="ARBA00022679"/>
    </source>
</evidence>
<protein>
    <recommendedName>
        <fullName evidence="7">DNA polymerase</fullName>
        <ecNumber evidence="7">2.7.7.7</ecNumber>
    </recommendedName>
</protein>
<evidence type="ECO:0000259" key="9">
    <source>
        <dbReference type="Pfam" id="PF03104"/>
    </source>
</evidence>
<gene>
    <name evidence="10" type="ORF">GLOIN_2v1847493</name>
</gene>
<dbReference type="InterPro" id="IPR006133">
    <property type="entry name" value="DNA-dir_DNA_pol_B_exonuc"/>
</dbReference>
<evidence type="ECO:0000256" key="4">
    <source>
        <dbReference type="ARBA" id="ARBA00022932"/>
    </source>
</evidence>
<dbReference type="SUPFAM" id="SSF53098">
    <property type="entry name" value="Ribonuclease H-like"/>
    <property type="match status" value="1"/>
</dbReference>
<dbReference type="Proteomes" id="UP000018888">
    <property type="component" value="Unassembled WGS sequence"/>
</dbReference>
<evidence type="ECO:0000256" key="7">
    <source>
        <dbReference type="RuleBase" id="RU000442"/>
    </source>
</evidence>
<dbReference type="InterPro" id="IPR012337">
    <property type="entry name" value="RNaseH-like_sf"/>
</dbReference>
<reference evidence="10 11" key="1">
    <citation type="journal article" date="2013" name="Proc. Natl. Acad. Sci. U.S.A.">
        <title>Genome of an arbuscular mycorrhizal fungus provides insight into the oldest plant symbiosis.</title>
        <authorList>
            <person name="Tisserant E."/>
            <person name="Malbreil M."/>
            <person name="Kuo A."/>
            <person name="Kohler A."/>
            <person name="Symeonidi A."/>
            <person name="Balestrini R."/>
            <person name="Charron P."/>
            <person name="Duensing N."/>
            <person name="Frei Dit Frey N."/>
            <person name="Gianinazzi-Pearson V."/>
            <person name="Gilbert L.B."/>
            <person name="Handa Y."/>
            <person name="Herr J.R."/>
            <person name="Hijri M."/>
            <person name="Koul R."/>
            <person name="Kawaguchi M."/>
            <person name="Krajinski F."/>
            <person name="Lammers P.J."/>
            <person name="Masclaux F.G."/>
            <person name="Murat C."/>
            <person name="Morin E."/>
            <person name="Ndikumana S."/>
            <person name="Pagni M."/>
            <person name="Petitpierre D."/>
            <person name="Requena N."/>
            <person name="Rosikiewicz P."/>
            <person name="Riley R."/>
            <person name="Saito K."/>
            <person name="San Clemente H."/>
            <person name="Shapiro H."/>
            <person name="van Tuinen D."/>
            <person name="Becard G."/>
            <person name="Bonfante P."/>
            <person name="Paszkowski U."/>
            <person name="Shachar-Hill Y.Y."/>
            <person name="Tuskan G.A."/>
            <person name="Young P.W."/>
            <person name="Sanders I.R."/>
            <person name="Henrissat B."/>
            <person name="Rensing S.A."/>
            <person name="Grigoriev I.V."/>
            <person name="Corradi N."/>
            <person name="Roux C."/>
            <person name="Martin F."/>
        </authorList>
    </citation>
    <scope>NUCLEOTIDE SEQUENCE [LARGE SCALE GENOMIC DNA]</scope>
    <source>
        <strain evidence="10 11">DAOM 197198</strain>
    </source>
</reference>
<dbReference type="GO" id="GO:0003677">
    <property type="term" value="F:DNA binding"/>
    <property type="evidence" value="ECO:0007669"/>
    <property type="project" value="UniProtKB-KW"/>
</dbReference>
<comment type="caution">
    <text evidence="10">The sequence shown here is derived from an EMBL/GenBank/DDBJ whole genome shotgun (WGS) entry which is preliminary data.</text>
</comment>
<dbReference type="InterPro" id="IPR050240">
    <property type="entry name" value="DNA_pol_type-B"/>
</dbReference>
<dbReference type="InterPro" id="IPR042087">
    <property type="entry name" value="DNA_pol_B_thumb"/>
</dbReference>
<evidence type="ECO:0000256" key="1">
    <source>
        <dbReference type="ARBA" id="ARBA00005755"/>
    </source>
</evidence>
<evidence type="ECO:0000256" key="3">
    <source>
        <dbReference type="ARBA" id="ARBA00022695"/>
    </source>
</evidence>
<dbReference type="PANTHER" id="PTHR10322:SF23">
    <property type="entry name" value="DNA POLYMERASE DELTA CATALYTIC SUBUNIT"/>
    <property type="match status" value="1"/>
</dbReference>
<sequence length="1108" mass="128508">MTQSELSEFLDAPALFHPKAEKDKTEGVPEGPGQVIRYSGEKYLSGIPTRDNIVAENDEGLTAILEDALFNCQEIPFMATDNEGSSQKINGKYCYVLRLYGSLINGQKAIVILLGIQVFFDVLVPDGETPDECEMKIRDILSGEVDTQKIEHIKAFPFRGYHTEKKTYLRIYMSGTGKRKTAIMAVQDNNYETASDDLYSFHRKVARENGIQLSGWSMLGNYMYKKRIDPLCPHTFYLSKKYFQPIKDLTTITDRFPISALKRDRTVILTWDIETQSQELGEFAEVLNLKQNVFMIYMTLHWKDDPKPLKQICLVDIETEPDPRWTTIVCGNQENLLKAFALCWRAFAPDIQVGFNDSDYDWRFIMERAYHLNILEWIWERMTGKFETKEEIIKWKYRGKIGAKSENTFKKKEKKKNSEDRDSENTLHILENGEEDTEVKEFLGGPIKIKISAEDNFFSSFLKLPGCVPIDVRVCLKKRYPRSEVEKEGSLKFFLQKCGLDAKVDMPYNKMWKTYSEAKKNPSPSTARKMREVAYYCIIDALSCQELLVKLSQINEYREVASIAYVSLFDSHYRANGMKVRNLLGAYAFKHDMLFSARIPEKVEKGKYPGAYVFPPKKGIETKRPVTGLDFRSLYPSLIMAYNLSPEKFIFNPEEAVIIKKNGNSLHEISFPFNKRTIQAWCVRHDNRSEKKGLYPTVLEELFAMRQELKAQLASLGKKKDQLGKIISSVKEKGKRITEKLDLEYKSLCFEYDCLNSKQKAVKLFMNTFYGEAGNPLSSIFLRALAGGTTSAGKYNIKLVAEYVEKKGFGTKYGDTDSLYLTCPDKYFEKCDEAFSRKELSKEAYWTEMVKITMDVMKKLRDQINAYLRIKSGTSYLKMAYEEVLFPVCFTGKKKYFGVRHEDVVNFKPKTLFMKGIETVKQGKSQLLKFIGEKIMREAMDINNTRSIHDIVEATLREAQNKEWDFNDFIVMGTWKPKKKNLCNNRFMERMRERNKRIPDPGERFSYVVVKGPRLRNEKGRLIPVRVGDYMEYADIAKEKNMEIDINYYLGTTVGMCARFINEDDRYQPPASHKIMQLKDSDEKEKQTDKYSQDEAIKWLKKYIKDLQ</sequence>
<dbReference type="InterPro" id="IPR017964">
    <property type="entry name" value="DNA-dir_DNA_pol_B_CS"/>
</dbReference>
<keyword evidence="11" id="KW-1185">Reference proteome</keyword>
<dbReference type="PROSITE" id="PS00116">
    <property type="entry name" value="DNA_POLYMERASE_B"/>
    <property type="match status" value="1"/>
</dbReference>
<keyword evidence="7" id="KW-0235">DNA replication</keyword>
<dbReference type="GO" id="GO:0006261">
    <property type="term" value="P:DNA-templated DNA replication"/>
    <property type="evidence" value="ECO:0007669"/>
    <property type="project" value="TreeGrafter"/>
</dbReference>